<dbReference type="InterPro" id="IPR006626">
    <property type="entry name" value="PbH1"/>
</dbReference>
<feature type="chain" id="PRO_5011743979" evidence="1">
    <location>
        <begin position="19"/>
        <end position="445"/>
    </location>
</feature>
<dbReference type="Pfam" id="PF13229">
    <property type="entry name" value="Beta_helix"/>
    <property type="match status" value="1"/>
</dbReference>
<proteinExistence type="predicted"/>
<dbReference type="InterPro" id="IPR012334">
    <property type="entry name" value="Pectin_lyas_fold"/>
</dbReference>
<evidence type="ECO:0000313" key="3">
    <source>
        <dbReference type="EMBL" id="SEV82964.1"/>
    </source>
</evidence>
<evidence type="ECO:0000313" key="4">
    <source>
        <dbReference type="Proteomes" id="UP000199373"/>
    </source>
</evidence>
<protein>
    <submittedName>
        <fullName evidence="3">Right handed beta helix region</fullName>
    </submittedName>
</protein>
<keyword evidence="1" id="KW-0732">Signal</keyword>
<dbReference type="PROSITE" id="PS51257">
    <property type="entry name" value="PROKAR_LIPOPROTEIN"/>
    <property type="match status" value="1"/>
</dbReference>
<dbReference type="RefSeq" id="WP_143065685.1">
    <property type="nucleotide sequence ID" value="NZ_FOIQ01000001.1"/>
</dbReference>
<dbReference type="InterPro" id="IPR011050">
    <property type="entry name" value="Pectin_lyase_fold/virulence"/>
</dbReference>
<feature type="domain" description="Right handed beta helix" evidence="2">
    <location>
        <begin position="178"/>
        <end position="324"/>
    </location>
</feature>
<keyword evidence="4" id="KW-1185">Reference proteome</keyword>
<reference evidence="3 4" key="1">
    <citation type="submission" date="2016-10" db="EMBL/GenBank/DDBJ databases">
        <authorList>
            <person name="de Groot N.N."/>
        </authorList>
    </citation>
    <scope>NUCLEOTIDE SEQUENCE [LARGE SCALE GENOMIC DNA]</scope>
    <source>
        <strain evidence="3 4">TC2-24</strain>
    </source>
</reference>
<dbReference type="SMART" id="SM00710">
    <property type="entry name" value="PbH1"/>
    <property type="match status" value="3"/>
</dbReference>
<organism evidence="3 4">
    <name type="scientific">Prevotella aff. ruminicola Tc2-24</name>
    <dbReference type="NCBI Taxonomy" id="81582"/>
    <lineage>
        <taxon>Bacteria</taxon>
        <taxon>Pseudomonadati</taxon>
        <taxon>Bacteroidota</taxon>
        <taxon>Bacteroidia</taxon>
        <taxon>Bacteroidales</taxon>
        <taxon>Prevotellaceae</taxon>
        <taxon>Prevotella</taxon>
    </lineage>
</organism>
<gene>
    <name evidence="3" type="ORF">SAMN04487850_0295</name>
</gene>
<accession>A0A1I0M4T8</accession>
<name>A0A1I0M4T8_9BACT</name>
<sequence>MKRIFCFLVVTLLLLACADDDSFSTDSSLHLRFSTDTLHLDTVFSRTPSSTYSFWVYNPHNDGVRIESVRLRRGNQSGYRVNVDGIYLDNSNGSQTQDVEIRRKDSVLVFVELTAPETTQRKPVLIEDELLFLLESGVEQKVCLQAWAWDAIKLYSPVITTDSVIESDRPVVVYGDLRVETGARLTVRNTTLFFHDGSGIDVYGQIKAENCVFRGDRLDRMFPYLPYDRVSGQWNGIHLHASSTENHLRCTEIRNPTYGIICDPATIDTSLYRLEMKDCIIHNCQASGLSTTNAHVSLDHCQITNTGGDCISVIGGLVDISNCTLAQFYPFSASRGAALRFSNHQGDTDYPLIHLSCQGSILTGYEDDVMIGEHGSDEAILNYLFQDCLLRSPVIDDSLHFRKIIWENPHDEIEGKKHFRVIDEENLYYDFHLDSLSTASGLGRY</sequence>
<evidence type="ECO:0000259" key="2">
    <source>
        <dbReference type="Pfam" id="PF13229"/>
    </source>
</evidence>
<feature type="signal peptide" evidence="1">
    <location>
        <begin position="1"/>
        <end position="18"/>
    </location>
</feature>
<dbReference type="InterPro" id="IPR039448">
    <property type="entry name" value="Beta_helix"/>
</dbReference>
<dbReference type="Gene3D" id="2.160.20.10">
    <property type="entry name" value="Single-stranded right-handed beta-helix, Pectin lyase-like"/>
    <property type="match status" value="1"/>
</dbReference>
<dbReference type="EMBL" id="FOIQ01000001">
    <property type="protein sequence ID" value="SEV82964.1"/>
    <property type="molecule type" value="Genomic_DNA"/>
</dbReference>
<evidence type="ECO:0000256" key="1">
    <source>
        <dbReference type="SAM" id="SignalP"/>
    </source>
</evidence>
<dbReference type="AlphaFoldDB" id="A0A1I0M4T8"/>
<dbReference type="Proteomes" id="UP000199373">
    <property type="component" value="Unassembled WGS sequence"/>
</dbReference>
<dbReference type="SUPFAM" id="SSF51126">
    <property type="entry name" value="Pectin lyase-like"/>
    <property type="match status" value="2"/>
</dbReference>